<dbReference type="InParanoid" id="M7XZK2"/>
<dbReference type="EMBL" id="AMZY02000008">
    <property type="protein sequence ID" value="EMS33917.1"/>
    <property type="molecule type" value="Genomic_DNA"/>
</dbReference>
<comment type="caution">
    <text evidence="1">The sequence shown here is derived from an EMBL/GenBank/DDBJ whole genome shotgun (WGS) entry which is preliminary data.</text>
</comment>
<protein>
    <submittedName>
        <fullName evidence="1">Uncharacterized protein</fullName>
    </submittedName>
</protein>
<gene>
    <name evidence="1" type="ORF">C943_04236</name>
</gene>
<dbReference type="AlphaFoldDB" id="M7XZK2"/>
<organism evidence="1 2">
    <name type="scientific">Mariniradius saccharolyticus AK6</name>
    <dbReference type="NCBI Taxonomy" id="1239962"/>
    <lineage>
        <taxon>Bacteria</taxon>
        <taxon>Pseudomonadati</taxon>
        <taxon>Bacteroidota</taxon>
        <taxon>Cytophagia</taxon>
        <taxon>Cytophagales</taxon>
        <taxon>Cyclobacteriaceae</taxon>
        <taxon>Mariniradius</taxon>
    </lineage>
</organism>
<keyword evidence="2" id="KW-1185">Reference proteome</keyword>
<accession>M7XZK2</accession>
<evidence type="ECO:0000313" key="1">
    <source>
        <dbReference type="EMBL" id="EMS33917.1"/>
    </source>
</evidence>
<sequence>MNFGFYVVIPNVQTCRNLQAVQITHFYSAEIEKIQENGKYSAFQLD</sequence>
<name>M7XZK2_9BACT</name>
<evidence type="ECO:0000313" key="2">
    <source>
        <dbReference type="Proteomes" id="UP000010953"/>
    </source>
</evidence>
<proteinExistence type="predicted"/>
<reference evidence="1" key="1">
    <citation type="submission" date="2013-01" db="EMBL/GenBank/DDBJ databases">
        <title>Genome assembly of Mariniradius saccharolyticus AK6.</title>
        <authorList>
            <person name="Vaidya B."/>
            <person name="Khatri I."/>
            <person name="Tanuku N.R.S."/>
            <person name="Subramanian S."/>
            <person name="Pinnaka A."/>
        </authorList>
    </citation>
    <scope>NUCLEOTIDE SEQUENCE [LARGE SCALE GENOMIC DNA]</scope>
    <source>
        <strain evidence="1">AK6</strain>
    </source>
</reference>
<dbReference type="Proteomes" id="UP000010953">
    <property type="component" value="Unassembled WGS sequence"/>
</dbReference>